<dbReference type="GO" id="GO:0046452">
    <property type="term" value="P:dihydrofolate metabolic process"/>
    <property type="evidence" value="ECO:0007669"/>
    <property type="project" value="TreeGrafter"/>
</dbReference>
<keyword evidence="6 7" id="KW-0560">Oxidoreductase</keyword>
<dbReference type="GO" id="GO:0046654">
    <property type="term" value="P:tetrahydrofolate biosynthetic process"/>
    <property type="evidence" value="ECO:0007669"/>
    <property type="project" value="UniProtKB-UniPathway"/>
</dbReference>
<dbReference type="EMBL" id="LQRC01000085">
    <property type="protein sequence ID" value="KXT72885.1"/>
    <property type="molecule type" value="Genomic_DNA"/>
</dbReference>
<gene>
    <name evidence="10" type="ORF">SGODD07_00526</name>
</gene>
<name>A0A139N9Y9_STRGN</name>
<dbReference type="InterPro" id="IPR001796">
    <property type="entry name" value="DHFR_dom"/>
</dbReference>
<dbReference type="CDD" id="cd00209">
    <property type="entry name" value="DHFR"/>
    <property type="match status" value="1"/>
</dbReference>
<dbReference type="SUPFAM" id="SSF53597">
    <property type="entry name" value="Dihydrofolate reductase-like"/>
    <property type="match status" value="1"/>
</dbReference>
<dbReference type="FunFam" id="3.40.430.10:FF:000009">
    <property type="entry name" value="Dihydrofolate reductase"/>
    <property type="match status" value="1"/>
</dbReference>
<sequence length="170" mass="19748">MTKKIAAIWAQDQNELIGKNQSLPWHLPAELKHFKEITSGHAILMGRVTFDGMDQRVLPNRTSLILTKDPNYTVENESVLIFHDLPSVLKWYEEQEKNLYIIGGGQIFSLFQHHLDEIIKTEIHASFEGDTYFPKDFDLRAFREVSSQFHPKDDKNAYDFTVKILERKGS</sequence>
<comment type="function">
    <text evidence="7">Key enzyme in folate metabolism. Catalyzes an essential reaction for de novo glycine and purine synthesis, and for DNA precursor synthesis.</text>
</comment>
<dbReference type="PROSITE" id="PS51330">
    <property type="entry name" value="DHFR_2"/>
    <property type="match status" value="1"/>
</dbReference>
<evidence type="ECO:0000256" key="5">
    <source>
        <dbReference type="ARBA" id="ARBA00022857"/>
    </source>
</evidence>
<evidence type="ECO:0000256" key="6">
    <source>
        <dbReference type="ARBA" id="ARBA00023002"/>
    </source>
</evidence>
<evidence type="ECO:0000256" key="4">
    <source>
        <dbReference type="ARBA" id="ARBA00022563"/>
    </source>
</evidence>
<evidence type="ECO:0000313" key="11">
    <source>
        <dbReference type="Proteomes" id="UP000070096"/>
    </source>
</evidence>
<comment type="similarity">
    <text evidence="2 7 8">Belongs to the dihydrofolate reductase family.</text>
</comment>
<dbReference type="GO" id="GO:0050661">
    <property type="term" value="F:NADP binding"/>
    <property type="evidence" value="ECO:0007669"/>
    <property type="project" value="InterPro"/>
</dbReference>
<dbReference type="InterPro" id="IPR024072">
    <property type="entry name" value="DHFR-like_dom_sf"/>
</dbReference>
<feature type="domain" description="DHFR" evidence="9">
    <location>
        <begin position="4"/>
        <end position="167"/>
    </location>
</feature>
<evidence type="ECO:0000313" key="10">
    <source>
        <dbReference type="EMBL" id="KXT72885.1"/>
    </source>
</evidence>
<accession>A0A139N9Y9</accession>
<comment type="caution">
    <text evidence="10">The sequence shown here is derived from an EMBL/GenBank/DDBJ whole genome shotgun (WGS) entry which is preliminary data.</text>
</comment>
<dbReference type="GO" id="GO:0046655">
    <property type="term" value="P:folic acid metabolic process"/>
    <property type="evidence" value="ECO:0007669"/>
    <property type="project" value="TreeGrafter"/>
</dbReference>
<dbReference type="GO" id="GO:0004146">
    <property type="term" value="F:dihydrofolate reductase activity"/>
    <property type="evidence" value="ECO:0007669"/>
    <property type="project" value="UniProtKB-EC"/>
</dbReference>
<dbReference type="GO" id="GO:0005829">
    <property type="term" value="C:cytosol"/>
    <property type="evidence" value="ECO:0007669"/>
    <property type="project" value="TreeGrafter"/>
</dbReference>
<dbReference type="PANTHER" id="PTHR48069">
    <property type="entry name" value="DIHYDROFOLATE REDUCTASE"/>
    <property type="match status" value="1"/>
</dbReference>
<reference evidence="10 11" key="1">
    <citation type="submission" date="2016-01" db="EMBL/GenBank/DDBJ databases">
        <title>Highly variable Streptococcus oralis are common among viridans streptococci isolated from primates.</title>
        <authorList>
            <person name="Denapaite D."/>
            <person name="Rieger M."/>
            <person name="Koendgen S."/>
            <person name="Brueckner R."/>
            <person name="Ochigava I."/>
            <person name="Kappeler P."/>
            <person name="Maetz-Rensing K."/>
            <person name="Leendertz F."/>
            <person name="Hakenbeck R."/>
        </authorList>
    </citation>
    <scope>NUCLEOTIDE SEQUENCE [LARGE SCALE GENOMIC DNA]</scope>
    <source>
        <strain evidence="10 11">DD07</strain>
    </source>
</reference>
<protein>
    <recommendedName>
        <fullName evidence="3 7">Dihydrofolate reductase</fullName>
        <ecNumber evidence="3 7">1.5.1.3</ecNumber>
    </recommendedName>
</protein>
<dbReference type="EC" id="1.5.1.3" evidence="3 7"/>
<keyword evidence="4 7" id="KW-0554">One-carbon metabolism</keyword>
<evidence type="ECO:0000256" key="7">
    <source>
        <dbReference type="PIRNR" id="PIRNR000194"/>
    </source>
</evidence>
<comment type="catalytic activity">
    <reaction evidence="7">
        <text>(6S)-5,6,7,8-tetrahydrofolate + NADP(+) = 7,8-dihydrofolate + NADPH + H(+)</text>
        <dbReference type="Rhea" id="RHEA:15009"/>
        <dbReference type="ChEBI" id="CHEBI:15378"/>
        <dbReference type="ChEBI" id="CHEBI:57451"/>
        <dbReference type="ChEBI" id="CHEBI:57453"/>
        <dbReference type="ChEBI" id="CHEBI:57783"/>
        <dbReference type="ChEBI" id="CHEBI:58349"/>
        <dbReference type="EC" id="1.5.1.3"/>
    </reaction>
</comment>
<proteinExistence type="inferred from homology"/>
<evidence type="ECO:0000256" key="3">
    <source>
        <dbReference type="ARBA" id="ARBA00012856"/>
    </source>
</evidence>
<evidence type="ECO:0000256" key="1">
    <source>
        <dbReference type="ARBA" id="ARBA00004903"/>
    </source>
</evidence>
<dbReference type="Pfam" id="PF00186">
    <property type="entry name" value="DHFR_1"/>
    <property type="match status" value="1"/>
</dbReference>
<dbReference type="PANTHER" id="PTHR48069:SF3">
    <property type="entry name" value="DIHYDROFOLATE REDUCTASE"/>
    <property type="match status" value="1"/>
</dbReference>
<keyword evidence="5 7" id="KW-0521">NADP</keyword>
<evidence type="ECO:0000256" key="2">
    <source>
        <dbReference type="ARBA" id="ARBA00009539"/>
    </source>
</evidence>
<dbReference type="Gene3D" id="3.40.430.10">
    <property type="entry name" value="Dihydrofolate Reductase, subunit A"/>
    <property type="match status" value="1"/>
</dbReference>
<evidence type="ECO:0000256" key="8">
    <source>
        <dbReference type="RuleBase" id="RU004474"/>
    </source>
</evidence>
<dbReference type="PATRIC" id="fig|1302.21.peg.596"/>
<evidence type="ECO:0000259" key="9">
    <source>
        <dbReference type="PROSITE" id="PS51330"/>
    </source>
</evidence>
<dbReference type="PRINTS" id="PR00070">
    <property type="entry name" value="DHFR"/>
</dbReference>
<dbReference type="GO" id="GO:0006730">
    <property type="term" value="P:one-carbon metabolic process"/>
    <property type="evidence" value="ECO:0007669"/>
    <property type="project" value="UniProtKB-KW"/>
</dbReference>
<organism evidence="10 11">
    <name type="scientific">Streptococcus gordonii</name>
    <dbReference type="NCBI Taxonomy" id="1302"/>
    <lineage>
        <taxon>Bacteria</taxon>
        <taxon>Bacillati</taxon>
        <taxon>Bacillota</taxon>
        <taxon>Bacilli</taxon>
        <taxon>Lactobacillales</taxon>
        <taxon>Streptococcaceae</taxon>
        <taxon>Streptococcus</taxon>
    </lineage>
</organism>
<comment type="pathway">
    <text evidence="1 7">Cofactor biosynthesis; tetrahydrofolate biosynthesis; 5,6,7,8-tetrahydrofolate from 7,8-dihydrofolate: step 1/1.</text>
</comment>
<dbReference type="PIRSF" id="PIRSF000194">
    <property type="entry name" value="DHFR"/>
    <property type="match status" value="1"/>
</dbReference>
<dbReference type="PROSITE" id="PS00075">
    <property type="entry name" value="DHFR_1"/>
    <property type="match status" value="1"/>
</dbReference>
<dbReference type="UniPathway" id="UPA00077">
    <property type="reaction ID" value="UER00158"/>
</dbReference>
<dbReference type="InterPro" id="IPR017925">
    <property type="entry name" value="DHFR_CS"/>
</dbReference>
<dbReference type="Proteomes" id="UP000070096">
    <property type="component" value="Unassembled WGS sequence"/>
</dbReference>
<dbReference type="InterPro" id="IPR012259">
    <property type="entry name" value="DHFR"/>
</dbReference>
<dbReference type="AlphaFoldDB" id="A0A139N9Y9"/>